<dbReference type="GO" id="GO:0008643">
    <property type="term" value="P:carbohydrate transport"/>
    <property type="evidence" value="ECO:0007669"/>
    <property type="project" value="InterPro"/>
</dbReference>
<evidence type="ECO:0000256" key="7">
    <source>
        <dbReference type="ARBA" id="ARBA00022989"/>
    </source>
</evidence>
<evidence type="ECO:0000256" key="3">
    <source>
        <dbReference type="ARBA" id="ARBA00022448"/>
    </source>
</evidence>
<evidence type="ECO:0000256" key="1">
    <source>
        <dbReference type="ARBA" id="ARBA00004651"/>
    </source>
</evidence>
<dbReference type="GO" id="GO:1990379">
    <property type="term" value="P:lipid transport across blood-brain barrier"/>
    <property type="evidence" value="ECO:0007669"/>
    <property type="project" value="TreeGrafter"/>
</dbReference>
<organism evidence="13 14">
    <name type="scientific">Sinocyclocheilus grahami</name>
    <name type="common">Dianchi golden-line fish</name>
    <name type="synonym">Barbus grahami</name>
    <dbReference type="NCBI Taxonomy" id="75366"/>
    <lineage>
        <taxon>Eukaryota</taxon>
        <taxon>Metazoa</taxon>
        <taxon>Chordata</taxon>
        <taxon>Craniata</taxon>
        <taxon>Vertebrata</taxon>
        <taxon>Euteleostomi</taxon>
        <taxon>Actinopterygii</taxon>
        <taxon>Neopterygii</taxon>
        <taxon>Teleostei</taxon>
        <taxon>Ostariophysi</taxon>
        <taxon>Cypriniformes</taxon>
        <taxon>Cyprinidae</taxon>
        <taxon>Cyprininae</taxon>
        <taxon>Sinocyclocheilus</taxon>
    </lineage>
</organism>
<dbReference type="Ensembl" id="ENSSGRT00000105257.1">
    <property type="protein sequence ID" value="ENSSGRP00000098930.1"/>
    <property type="gene ID" value="ENSSGRG00000049343.1"/>
</dbReference>
<dbReference type="InterPro" id="IPR039672">
    <property type="entry name" value="MFS_2"/>
</dbReference>
<feature type="transmembrane region" description="Helical" evidence="12">
    <location>
        <begin position="215"/>
        <end position="238"/>
    </location>
</feature>
<evidence type="ECO:0000313" key="14">
    <source>
        <dbReference type="Proteomes" id="UP000472262"/>
    </source>
</evidence>
<keyword evidence="14" id="KW-1185">Reference proteome</keyword>
<reference evidence="13" key="2">
    <citation type="submission" date="2025-09" db="UniProtKB">
        <authorList>
            <consortium name="Ensembl"/>
        </authorList>
    </citation>
    <scope>IDENTIFICATION</scope>
</reference>
<sequence>MARGEGAEQFSSGLLPTAKTVNQDGIKMLKVGYLDMNEITDEGKMMWYLLFYCLFQTFQTCFHVPYSALTMFISMTVEVLGTVTGTAVQGPIVGMANTPRINSTSPTNGSNHSMHGNNSLILLDNKVFNERHAYMIASAVISLIYVLCAVFRSERTGQTDINTCLCDLSSQLSATLTIPMWQWFLCRFGKKTAVYIGITWAVPFMILVVCVNGSLFVSYIVSVAAGASVAAAFLLPWSMLPDVVDDFKVQNPTSHGHGAIFYSFYVFFTKFASGVSLGVSTLALSFAGYVMGVCVQSDSVNLTLKMLVSTAPVSLIALGLLIFKMYPINEECRQYNNKQLQLLQYNNKQLQLLPR</sequence>
<feature type="transmembrane region" description="Helical" evidence="12">
    <location>
        <begin position="302"/>
        <end position="323"/>
    </location>
</feature>
<protein>
    <submittedName>
        <fullName evidence="13">Major facilitator superfamily domain containing 2aa</fullName>
    </submittedName>
</protein>
<dbReference type="GO" id="GO:0140329">
    <property type="term" value="P:lysophospholipid translocation"/>
    <property type="evidence" value="ECO:0007669"/>
    <property type="project" value="TreeGrafter"/>
</dbReference>
<evidence type="ECO:0000256" key="12">
    <source>
        <dbReference type="SAM" id="Phobius"/>
    </source>
</evidence>
<evidence type="ECO:0000256" key="5">
    <source>
        <dbReference type="ARBA" id="ARBA00022692"/>
    </source>
</evidence>
<dbReference type="InParanoid" id="A0A672SBY8"/>
<evidence type="ECO:0000256" key="10">
    <source>
        <dbReference type="ARBA" id="ARBA00023157"/>
    </source>
</evidence>
<accession>A0A672SBY8</accession>
<keyword evidence="11" id="KW-0325">Glycoprotein</keyword>
<name>A0A672SBY8_SINGR</name>
<keyword evidence="7 12" id="KW-1133">Transmembrane helix</keyword>
<evidence type="ECO:0000256" key="6">
    <source>
        <dbReference type="ARBA" id="ARBA00022847"/>
    </source>
</evidence>
<reference evidence="13" key="1">
    <citation type="submission" date="2025-08" db="UniProtKB">
        <authorList>
            <consortium name="Ensembl"/>
        </authorList>
    </citation>
    <scope>IDENTIFICATION</scope>
</reference>
<evidence type="ECO:0000256" key="9">
    <source>
        <dbReference type="ARBA" id="ARBA00023136"/>
    </source>
</evidence>
<keyword evidence="3" id="KW-0813">Transport</keyword>
<evidence type="ECO:0000256" key="11">
    <source>
        <dbReference type="ARBA" id="ARBA00023180"/>
    </source>
</evidence>
<dbReference type="FunFam" id="1.20.1250.20:FF:000183">
    <property type="entry name" value="sodium-dependent lysophosphatidylcholine symporter 1 isoform X2"/>
    <property type="match status" value="1"/>
</dbReference>
<keyword evidence="10" id="KW-1015">Disulfide bond</keyword>
<proteinExistence type="inferred from homology"/>
<comment type="subcellular location">
    <subcellularLocation>
        <location evidence="1">Cell membrane</location>
        <topology evidence="1">Multi-pass membrane protein</topology>
    </subcellularLocation>
</comment>
<comment type="similarity">
    <text evidence="2">Belongs to the major facilitator superfamily.</text>
</comment>
<feature type="transmembrane region" description="Helical" evidence="12">
    <location>
        <begin position="259"/>
        <end position="290"/>
    </location>
</feature>
<feature type="transmembrane region" description="Helical" evidence="12">
    <location>
        <begin position="132"/>
        <end position="151"/>
    </location>
</feature>
<evidence type="ECO:0000313" key="13">
    <source>
        <dbReference type="Ensembl" id="ENSSGRP00000098930.1"/>
    </source>
</evidence>
<evidence type="ECO:0000256" key="4">
    <source>
        <dbReference type="ARBA" id="ARBA00022475"/>
    </source>
</evidence>
<feature type="transmembrane region" description="Helical" evidence="12">
    <location>
        <begin position="192"/>
        <end position="209"/>
    </location>
</feature>
<dbReference type="PANTHER" id="PTHR11328">
    <property type="entry name" value="MAJOR FACILITATOR SUPERFAMILY DOMAIN-CONTAINING PROTEIN"/>
    <property type="match status" value="1"/>
</dbReference>
<keyword evidence="9 12" id="KW-0472">Membrane</keyword>
<keyword evidence="5 12" id="KW-0812">Transmembrane</keyword>
<dbReference type="AlphaFoldDB" id="A0A672SBY8"/>
<keyword evidence="4" id="KW-1003">Cell membrane</keyword>
<feature type="transmembrane region" description="Helical" evidence="12">
    <location>
        <begin position="46"/>
        <end position="66"/>
    </location>
</feature>
<keyword evidence="6" id="KW-0769">Symport</keyword>
<dbReference type="Proteomes" id="UP000472262">
    <property type="component" value="Unassembled WGS sequence"/>
</dbReference>
<dbReference type="Pfam" id="PF13347">
    <property type="entry name" value="MFS_2"/>
    <property type="match status" value="2"/>
</dbReference>
<dbReference type="GO" id="GO:0005886">
    <property type="term" value="C:plasma membrane"/>
    <property type="evidence" value="ECO:0007669"/>
    <property type="project" value="UniProtKB-SubCell"/>
</dbReference>
<keyword evidence="8" id="KW-0445">Lipid transport</keyword>
<dbReference type="PANTHER" id="PTHR11328:SF29">
    <property type="entry name" value="SODIUM-DEPENDENT LYSOPHOSPHATIDYLCHOLINE SYMPORTER 1"/>
    <property type="match status" value="1"/>
</dbReference>
<dbReference type="GO" id="GO:0015245">
    <property type="term" value="F:fatty acid transmembrane transporter activity"/>
    <property type="evidence" value="ECO:0007669"/>
    <property type="project" value="TreeGrafter"/>
</dbReference>
<dbReference type="GO" id="GO:0051978">
    <property type="term" value="F:lysophospholipid:sodium symporter activity"/>
    <property type="evidence" value="ECO:0007669"/>
    <property type="project" value="TreeGrafter"/>
</dbReference>
<evidence type="ECO:0000256" key="2">
    <source>
        <dbReference type="ARBA" id="ARBA00008335"/>
    </source>
</evidence>
<evidence type="ECO:0000256" key="8">
    <source>
        <dbReference type="ARBA" id="ARBA00023055"/>
    </source>
</evidence>